<dbReference type="AlphaFoldDB" id="A0A482KA36"/>
<protein>
    <recommendedName>
        <fullName evidence="3">Insertion element IS150 protein InsJ-like helix-turn-helix domain-containing protein</fullName>
    </recommendedName>
</protein>
<dbReference type="KEGG" id="mphc:DMC14_03280"/>
<evidence type="ECO:0000313" key="4">
    <source>
        <dbReference type="EMBL" id="QBQ01831.1"/>
    </source>
</evidence>
<dbReference type="Pfam" id="PF13384">
    <property type="entry name" value="HTH_23"/>
    <property type="match status" value="1"/>
</dbReference>
<name>A0A482KA36_9BACT</name>
<accession>A0A482KA36</accession>
<gene>
    <name evidence="4" type="ORF">DMC14_03280</name>
</gene>
<dbReference type="InterPro" id="IPR009057">
    <property type="entry name" value="Homeodomain-like_sf"/>
</dbReference>
<feature type="domain" description="Insertion element IS150 protein InsJ-like helix-turn-helix" evidence="3">
    <location>
        <begin position="63"/>
        <end position="112"/>
    </location>
</feature>
<dbReference type="InterPro" id="IPR052057">
    <property type="entry name" value="IS150/IS1296_orfA-like"/>
</dbReference>
<keyword evidence="5" id="KW-1185">Reference proteome</keyword>
<dbReference type="Proteomes" id="UP000256585">
    <property type="component" value="Chromosome"/>
</dbReference>
<dbReference type="Gene3D" id="1.10.10.60">
    <property type="entry name" value="Homeodomain-like"/>
    <property type="match status" value="2"/>
</dbReference>
<evidence type="ECO:0000313" key="5">
    <source>
        <dbReference type="Proteomes" id="UP000256585"/>
    </source>
</evidence>
<reference evidence="4" key="1">
    <citation type="submission" date="2019-03" db="EMBL/GenBank/DDBJ databases">
        <title>Draft Sequence and Annotation of the Mycoplasma phocicerebrale Strain 1049T Genome.</title>
        <authorList>
            <person name="Frasca S.Jr."/>
            <person name="Kutish G.F."/>
            <person name="Castellanos Gell J."/>
            <person name="Michaels D.L."/>
            <person name="Brown D.R."/>
        </authorList>
    </citation>
    <scope>NUCLEOTIDE SEQUENCE</scope>
    <source>
        <strain evidence="4">1049</strain>
    </source>
</reference>
<dbReference type="InterPro" id="IPR055247">
    <property type="entry name" value="InsJ-like_HTH"/>
</dbReference>
<sequence>MKLKNEEKIKIIKLSNEGYSIKDLCEMYNVSKTTIATIRSLYKIHKYDFLSKNKKNNYSFNFKIWIIKLVKTGRSIHDIAVKFNINSGVIYSWIKKYLNLDYNGLKRKIGRPCKMNLNKKLKEKETTTDKDKKIKELEERNAQLEMENDLLKKLRALVQQRKEQQKKKK</sequence>
<dbReference type="EMBL" id="CP033058">
    <property type="protein sequence ID" value="QBQ01831.1"/>
    <property type="molecule type" value="Genomic_DNA"/>
</dbReference>
<dbReference type="PANTHER" id="PTHR33795:SF1">
    <property type="entry name" value="INSERTION ELEMENT IS150 PROTEIN INSJ"/>
    <property type="match status" value="1"/>
</dbReference>
<dbReference type="Pfam" id="PF13518">
    <property type="entry name" value="HTH_28"/>
    <property type="match status" value="1"/>
</dbReference>
<evidence type="ECO:0000256" key="2">
    <source>
        <dbReference type="SAM" id="Coils"/>
    </source>
</evidence>
<evidence type="ECO:0000259" key="3">
    <source>
        <dbReference type="Pfam" id="PF13518"/>
    </source>
</evidence>
<keyword evidence="2" id="KW-0175">Coiled coil</keyword>
<organism evidence="4 5">
    <name type="scientific">Metamycoplasma phocicerebrale</name>
    <dbReference type="NCBI Taxonomy" id="142649"/>
    <lineage>
        <taxon>Bacteria</taxon>
        <taxon>Bacillati</taxon>
        <taxon>Mycoplasmatota</taxon>
        <taxon>Mycoplasmoidales</taxon>
        <taxon>Metamycoplasmataceae</taxon>
        <taxon>Metamycoplasma</taxon>
    </lineage>
</organism>
<dbReference type="RefSeq" id="WP_137412643.1">
    <property type="nucleotide sequence ID" value="NZ_CP033058.2"/>
</dbReference>
<evidence type="ECO:0000256" key="1">
    <source>
        <dbReference type="ARBA" id="ARBA00038232"/>
    </source>
</evidence>
<comment type="similarity">
    <text evidence="1">Belongs to the IS150/IS1296 orfA family.</text>
</comment>
<feature type="coiled-coil region" evidence="2">
    <location>
        <begin position="127"/>
        <end position="167"/>
    </location>
</feature>
<dbReference type="PANTHER" id="PTHR33795">
    <property type="entry name" value="INSERTION ELEMENT IS150 PROTEIN INSJ"/>
    <property type="match status" value="1"/>
</dbReference>
<proteinExistence type="inferred from homology"/>
<dbReference type="SUPFAM" id="SSF46689">
    <property type="entry name" value="Homeodomain-like"/>
    <property type="match status" value="1"/>
</dbReference>
<dbReference type="OrthoDB" id="80203at2"/>